<dbReference type="GO" id="GO:0005789">
    <property type="term" value="C:endoplasmic reticulum membrane"/>
    <property type="evidence" value="ECO:0007669"/>
    <property type="project" value="UniProtKB-SubCell"/>
</dbReference>
<evidence type="ECO:0000256" key="12">
    <source>
        <dbReference type="ARBA" id="ARBA00045097"/>
    </source>
</evidence>
<keyword evidence="10 13" id="KW-1133">Transmembrane helix</keyword>
<keyword evidence="11 13" id="KW-0472">Membrane</keyword>
<keyword evidence="8" id="KW-0256">Endoplasmic reticulum</keyword>
<proteinExistence type="inferred from homology"/>
<evidence type="ECO:0000256" key="8">
    <source>
        <dbReference type="ARBA" id="ARBA00022824"/>
    </source>
</evidence>
<dbReference type="InParanoid" id="A0A316VN73"/>
<comment type="pathway">
    <text evidence="2">Protein modification; protein glycosylation.</text>
</comment>
<keyword evidence="9" id="KW-0735">Signal-anchor</keyword>
<dbReference type="FunCoup" id="A0A316VN73">
    <property type="interactions" value="386"/>
</dbReference>
<dbReference type="OrthoDB" id="3784at2759"/>
<dbReference type="Gene3D" id="3.90.550.10">
    <property type="entry name" value="Spore Coat Polysaccharide Biosynthesis Protein SpsA, Chain A"/>
    <property type="match status" value="1"/>
</dbReference>
<gene>
    <name evidence="15" type="ORF">IE81DRAFT_335750</name>
</gene>
<reference evidence="15 16" key="1">
    <citation type="journal article" date="2018" name="Mol. Biol. Evol.">
        <title>Broad Genomic Sampling Reveals a Smut Pathogenic Ancestry of the Fungal Clade Ustilaginomycotina.</title>
        <authorList>
            <person name="Kijpornyongpan T."/>
            <person name="Mondo S.J."/>
            <person name="Barry K."/>
            <person name="Sandor L."/>
            <person name="Lee J."/>
            <person name="Lipzen A."/>
            <person name="Pangilinan J."/>
            <person name="LaButti K."/>
            <person name="Hainaut M."/>
            <person name="Henrissat B."/>
            <person name="Grigoriev I.V."/>
            <person name="Spatafora J.W."/>
            <person name="Aime M.C."/>
        </authorList>
    </citation>
    <scope>NUCLEOTIDE SEQUENCE [LARGE SCALE GENOMIC DNA]</scope>
    <source>
        <strain evidence="15 16">MCA 4658</strain>
    </source>
</reference>
<dbReference type="GeneID" id="37037326"/>
<dbReference type="SUPFAM" id="SSF53448">
    <property type="entry name" value="Nucleotide-diphospho-sugar transferases"/>
    <property type="match status" value="1"/>
</dbReference>
<dbReference type="Pfam" id="PF00535">
    <property type="entry name" value="Glycos_transf_2"/>
    <property type="match status" value="1"/>
</dbReference>
<dbReference type="EC" id="2.4.1.117" evidence="4"/>
<comment type="catalytic activity">
    <reaction evidence="12">
        <text>a di-trans,poly-cis-dolichyl phosphate + UDP-alpha-D-glucose = a di-trans,poly-cis-dolichyl beta-D-glucosyl phosphate + UDP</text>
        <dbReference type="Rhea" id="RHEA:15401"/>
        <dbReference type="Rhea" id="RHEA-COMP:19498"/>
        <dbReference type="Rhea" id="RHEA-COMP:19502"/>
        <dbReference type="ChEBI" id="CHEBI:57525"/>
        <dbReference type="ChEBI" id="CHEBI:57683"/>
        <dbReference type="ChEBI" id="CHEBI:58223"/>
        <dbReference type="ChEBI" id="CHEBI:58885"/>
        <dbReference type="EC" id="2.4.1.117"/>
    </reaction>
    <physiologicalReaction direction="left-to-right" evidence="12">
        <dbReference type="Rhea" id="RHEA:15402"/>
    </physiologicalReaction>
</comment>
<name>A0A316VN73_9BASI</name>
<evidence type="ECO:0000256" key="6">
    <source>
        <dbReference type="ARBA" id="ARBA00022679"/>
    </source>
</evidence>
<evidence type="ECO:0000256" key="13">
    <source>
        <dbReference type="SAM" id="Phobius"/>
    </source>
</evidence>
<dbReference type="GO" id="GO:0004581">
    <property type="term" value="F:dolichyl-phosphate beta-glucosyltransferase activity"/>
    <property type="evidence" value="ECO:0007669"/>
    <property type="project" value="UniProtKB-EC"/>
</dbReference>
<dbReference type="AlphaFoldDB" id="A0A316VN73"/>
<evidence type="ECO:0000256" key="4">
    <source>
        <dbReference type="ARBA" id="ARBA00012583"/>
    </source>
</evidence>
<evidence type="ECO:0000256" key="10">
    <source>
        <dbReference type="ARBA" id="ARBA00022989"/>
    </source>
</evidence>
<dbReference type="PANTHER" id="PTHR10859">
    <property type="entry name" value="GLYCOSYL TRANSFERASE"/>
    <property type="match status" value="1"/>
</dbReference>
<keyword evidence="7 13" id="KW-0812">Transmembrane</keyword>
<feature type="transmembrane region" description="Helical" evidence="13">
    <location>
        <begin position="26"/>
        <end position="49"/>
    </location>
</feature>
<dbReference type="GO" id="GO:0006487">
    <property type="term" value="P:protein N-linked glycosylation"/>
    <property type="evidence" value="ECO:0007669"/>
    <property type="project" value="TreeGrafter"/>
</dbReference>
<dbReference type="InterPro" id="IPR035518">
    <property type="entry name" value="DPG_synthase"/>
</dbReference>
<dbReference type="InterPro" id="IPR001173">
    <property type="entry name" value="Glyco_trans_2-like"/>
</dbReference>
<protein>
    <recommendedName>
        <fullName evidence="4">dolichyl-phosphate beta-glucosyltransferase</fullName>
        <ecNumber evidence="4">2.4.1.117</ecNumber>
    </recommendedName>
</protein>
<keyword evidence="16" id="KW-1185">Reference proteome</keyword>
<evidence type="ECO:0000256" key="11">
    <source>
        <dbReference type="ARBA" id="ARBA00023136"/>
    </source>
</evidence>
<comment type="similarity">
    <text evidence="3">Belongs to the glycosyltransferase 2 family.</text>
</comment>
<dbReference type="PANTHER" id="PTHR10859:SF91">
    <property type="entry name" value="DOLICHYL-PHOSPHATE BETA-GLUCOSYLTRANSFERASE"/>
    <property type="match status" value="1"/>
</dbReference>
<comment type="subcellular location">
    <subcellularLocation>
        <location evidence="1">Endoplasmic reticulum membrane</location>
        <topology evidence="1">Single-pass membrane protein</topology>
    </subcellularLocation>
</comment>
<dbReference type="STRING" id="1522189.A0A316VN73"/>
<dbReference type="Proteomes" id="UP000245783">
    <property type="component" value="Unassembled WGS sequence"/>
</dbReference>
<evidence type="ECO:0000313" key="15">
    <source>
        <dbReference type="EMBL" id="PWN39016.1"/>
    </source>
</evidence>
<accession>A0A316VN73</accession>
<evidence type="ECO:0000256" key="1">
    <source>
        <dbReference type="ARBA" id="ARBA00004389"/>
    </source>
</evidence>
<evidence type="ECO:0000259" key="14">
    <source>
        <dbReference type="Pfam" id="PF00535"/>
    </source>
</evidence>
<keyword evidence="5" id="KW-0328">Glycosyltransferase</keyword>
<dbReference type="InterPro" id="IPR029044">
    <property type="entry name" value="Nucleotide-diphossugar_trans"/>
</dbReference>
<organism evidence="15 16">
    <name type="scientific">Ceraceosorus guamensis</name>
    <dbReference type="NCBI Taxonomy" id="1522189"/>
    <lineage>
        <taxon>Eukaryota</taxon>
        <taxon>Fungi</taxon>
        <taxon>Dikarya</taxon>
        <taxon>Basidiomycota</taxon>
        <taxon>Ustilaginomycotina</taxon>
        <taxon>Exobasidiomycetes</taxon>
        <taxon>Ceraceosorales</taxon>
        <taxon>Ceraceosoraceae</taxon>
        <taxon>Ceraceosorus</taxon>
    </lineage>
</organism>
<dbReference type="CDD" id="cd04188">
    <property type="entry name" value="DPG_synthase"/>
    <property type="match status" value="1"/>
</dbReference>
<feature type="domain" description="Glycosyltransferase 2-like" evidence="14">
    <location>
        <begin position="105"/>
        <end position="244"/>
    </location>
</feature>
<evidence type="ECO:0000256" key="3">
    <source>
        <dbReference type="ARBA" id="ARBA00006739"/>
    </source>
</evidence>
<evidence type="ECO:0000256" key="9">
    <source>
        <dbReference type="ARBA" id="ARBA00022968"/>
    </source>
</evidence>
<dbReference type="RefSeq" id="XP_025366176.1">
    <property type="nucleotide sequence ID" value="XM_025515456.1"/>
</dbReference>
<evidence type="ECO:0000256" key="7">
    <source>
        <dbReference type="ARBA" id="ARBA00022692"/>
    </source>
</evidence>
<evidence type="ECO:0000256" key="2">
    <source>
        <dbReference type="ARBA" id="ARBA00004922"/>
    </source>
</evidence>
<evidence type="ECO:0000256" key="5">
    <source>
        <dbReference type="ARBA" id="ARBA00022676"/>
    </source>
</evidence>
<evidence type="ECO:0000313" key="16">
    <source>
        <dbReference type="Proteomes" id="UP000245783"/>
    </source>
</evidence>
<keyword evidence="6" id="KW-0808">Transferase</keyword>
<dbReference type="EMBL" id="KZ819505">
    <property type="protein sequence ID" value="PWN39016.1"/>
    <property type="molecule type" value="Genomic_DNA"/>
</dbReference>
<sequence>MSCCAGHAAAQSTTSWLLDFFTSSPLLATIVLGPVIAAILAAYPLLIWLSPRPLEPTPDELRFYTAGDLLGPAATIKEEKKGSNGASNATRKLPRIEDAPQCQLSVIIPAYNEKHRLPSMLEETLAFLNRDQALSRLDHAPGKNTSPACDALREPLARVEIIVVDDGSSDGTGDVVLEHARNHQSRWGKVELRLIRLSRNRGKGGAVRHGMLHARGALLLFVDADGATKFEALSALATELDRIRTPAGHGIVAGSRAHLVGSDQVVKRSFVRNLLMHTFHLVLSLLMRPPAIGKVLQRHLPSFLVSQNTLKRTTLPSQPEIRDTQCGFKLFMRESARVVFQGSHIERWIFDVELLLRAELSSQTAHVRLANCGSSMRQVRKEAGFPLPHSGKGKVDTAADVLLDLPLPIAEVPVQWTEVSGSKIDLLKDSIGMALDLVIIRANYALDRWPSPKPAKV</sequence>